<gene>
    <name evidence="2" type="ORF">CDAUBV1_LOCUS17016</name>
</gene>
<organism evidence="2 3">
    <name type="scientific">Calicophoron daubneyi</name>
    <name type="common">Rumen fluke</name>
    <name type="synonym">Paramphistomum daubneyi</name>
    <dbReference type="NCBI Taxonomy" id="300641"/>
    <lineage>
        <taxon>Eukaryota</taxon>
        <taxon>Metazoa</taxon>
        <taxon>Spiralia</taxon>
        <taxon>Lophotrochozoa</taxon>
        <taxon>Platyhelminthes</taxon>
        <taxon>Trematoda</taxon>
        <taxon>Digenea</taxon>
        <taxon>Plagiorchiida</taxon>
        <taxon>Pronocephalata</taxon>
        <taxon>Paramphistomoidea</taxon>
        <taxon>Paramphistomidae</taxon>
        <taxon>Calicophoron</taxon>
    </lineage>
</organism>
<protein>
    <recommendedName>
        <fullName evidence="1">Ephrin RBD domain-containing protein</fullName>
    </recommendedName>
</protein>
<dbReference type="Pfam" id="PF00812">
    <property type="entry name" value="Ephrin"/>
    <property type="match status" value="1"/>
</dbReference>
<evidence type="ECO:0000313" key="3">
    <source>
        <dbReference type="Proteomes" id="UP001497525"/>
    </source>
</evidence>
<dbReference type="AlphaFoldDB" id="A0AAV2U216"/>
<dbReference type="InterPro" id="IPR001799">
    <property type="entry name" value="Ephrin_RBD"/>
</dbReference>
<comment type="caution">
    <text evidence="2">The sequence shown here is derived from an EMBL/GenBank/DDBJ whole genome shotgun (WGS) entry which is preliminary data.</text>
</comment>
<evidence type="ECO:0000313" key="2">
    <source>
        <dbReference type="EMBL" id="CAL5141690.1"/>
    </source>
</evidence>
<evidence type="ECO:0000259" key="1">
    <source>
        <dbReference type="Pfam" id="PF00812"/>
    </source>
</evidence>
<dbReference type="Proteomes" id="UP001497525">
    <property type="component" value="Unassembled WGS sequence"/>
</dbReference>
<feature type="domain" description="Ephrin RBD" evidence="1">
    <location>
        <begin position="65"/>
        <end position="167"/>
    </location>
</feature>
<dbReference type="InterPro" id="IPR008972">
    <property type="entry name" value="Cupredoxin"/>
</dbReference>
<proteinExistence type="predicted"/>
<dbReference type="EMBL" id="CAXLJL010000933">
    <property type="protein sequence ID" value="CAL5141690.1"/>
    <property type="molecule type" value="Genomic_DNA"/>
</dbReference>
<sequence>MKSKHSVRTALPTLRLYSYTLSGRNYEEITPLYLNGFDGEPRMDLRVRKCLMISILFHRIFAMFQDHVVLWDPRGSLFRDHTNTLIVHEGDNLIFICPEDPPTALQIYWTFDKTIYNECASLENSTFTRLMDCQTHSERTDFILKISQFPELAYTPQFYQDRPVYFLEGLENIVQTQRKGYENIRNLPGSPFTKSLTVIMKCHEDFRVTSVLCRYSCASEKCTDNFSPNRTMSATKPSANNNVAARQGNRALGNQKRILALTGFHD</sequence>
<reference evidence="2" key="1">
    <citation type="submission" date="2024-06" db="EMBL/GenBank/DDBJ databases">
        <authorList>
            <person name="Liu X."/>
            <person name="Lenzi L."/>
            <person name="Haldenby T S."/>
            <person name="Uol C."/>
        </authorList>
    </citation>
    <scope>NUCLEOTIDE SEQUENCE</scope>
</reference>
<name>A0AAV2U216_CALDB</name>
<accession>A0AAV2U216</accession>
<dbReference type="Gene3D" id="2.60.40.420">
    <property type="entry name" value="Cupredoxins - blue copper proteins"/>
    <property type="match status" value="1"/>
</dbReference>
<dbReference type="GO" id="GO:0016020">
    <property type="term" value="C:membrane"/>
    <property type="evidence" value="ECO:0007669"/>
    <property type="project" value="InterPro"/>
</dbReference>